<name>A0A8C4RQ59_ERPCA</name>
<keyword evidence="8" id="KW-0238">DNA-binding</keyword>
<dbReference type="Gene3D" id="3.30.160.60">
    <property type="entry name" value="Classic Zinc Finger"/>
    <property type="match status" value="6"/>
</dbReference>
<evidence type="ECO:0000256" key="9">
    <source>
        <dbReference type="ARBA" id="ARBA00023163"/>
    </source>
</evidence>
<keyword evidence="6" id="KW-0862">Zinc</keyword>
<dbReference type="GO" id="GO:0003700">
    <property type="term" value="F:DNA-binding transcription factor activity"/>
    <property type="evidence" value="ECO:0007669"/>
    <property type="project" value="TreeGrafter"/>
</dbReference>
<dbReference type="FunFam" id="3.30.160.60:FF:001498">
    <property type="entry name" value="Zinc finger protein 404"/>
    <property type="match status" value="1"/>
</dbReference>
<feature type="domain" description="C2H2-type" evidence="13">
    <location>
        <begin position="239"/>
        <end position="266"/>
    </location>
</feature>
<dbReference type="InterPro" id="IPR050589">
    <property type="entry name" value="Ikaros_C2H2-ZF"/>
</dbReference>
<organism evidence="14 15">
    <name type="scientific">Erpetoichthys calabaricus</name>
    <name type="common">Rope fish</name>
    <name type="synonym">Calamoichthys calabaricus</name>
    <dbReference type="NCBI Taxonomy" id="27687"/>
    <lineage>
        <taxon>Eukaryota</taxon>
        <taxon>Metazoa</taxon>
        <taxon>Chordata</taxon>
        <taxon>Craniata</taxon>
        <taxon>Vertebrata</taxon>
        <taxon>Euteleostomi</taxon>
        <taxon>Actinopterygii</taxon>
        <taxon>Polypteriformes</taxon>
        <taxon>Polypteridae</taxon>
        <taxon>Erpetoichthys</taxon>
    </lineage>
</organism>
<evidence type="ECO:0000256" key="8">
    <source>
        <dbReference type="ARBA" id="ARBA00023125"/>
    </source>
</evidence>
<evidence type="ECO:0000256" key="7">
    <source>
        <dbReference type="ARBA" id="ARBA00023015"/>
    </source>
</evidence>
<evidence type="ECO:0000259" key="13">
    <source>
        <dbReference type="PROSITE" id="PS50157"/>
    </source>
</evidence>
<dbReference type="InterPro" id="IPR013087">
    <property type="entry name" value="Znf_C2H2_type"/>
</dbReference>
<dbReference type="FunFam" id="3.30.160.60:FF:000100">
    <property type="entry name" value="Zinc finger 45-like"/>
    <property type="match status" value="1"/>
</dbReference>
<dbReference type="GeneTree" id="ENSGT00980000198710"/>
<dbReference type="Proteomes" id="UP000694620">
    <property type="component" value="Chromosome 1"/>
</dbReference>
<dbReference type="SMART" id="SM00355">
    <property type="entry name" value="ZnF_C2H2"/>
    <property type="match status" value="6"/>
</dbReference>
<dbReference type="GO" id="GO:0008270">
    <property type="term" value="F:zinc ion binding"/>
    <property type="evidence" value="ECO:0007669"/>
    <property type="project" value="UniProtKB-KW"/>
</dbReference>
<evidence type="ECO:0000256" key="6">
    <source>
        <dbReference type="ARBA" id="ARBA00022833"/>
    </source>
</evidence>
<keyword evidence="15" id="KW-1185">Reference proteome</keyword>
<dbReference type="FunFam" id="3.30.160.60:FF:000446">
    <property type="entry name" value="Zinc finger protein"/>
    <property type="match status" value="1"/>
</dbReference>
<evidence type="ECO:0000256" key="12">
    <source>
        <dbReference type="SAM" id="MobiDB-lite"/>
    </source>
</evidence>
<dbReference type="FunFam" id="3.30.160.60:FF:001298">
    <property type="entry name" value="zinc finger protein 23 isoform X1"/>
    <property type="match status" value="1"/>
</dbReference>
<dbReference type="GO" id="GO:0006357">
    <property type="term" value="P:regulation of transcription by RNA polymerase II"/>
    <property type="evidence" value="ECO:0007669"/>
    <property type="project" value="TreeGrafter"/>
</dbReference>
<sequence length="411" mass="46874">MEMNQAVLECLKQEFKCEEEDTSGGRIKEEDWENTTVQNGLIFLNNTEKGNVVIKKEDKEYVSVKKEPEQQSDGTDLEKPEILNRVKEEDLKSEPFFSDEAVASLGSPQNGLCSLQDHSVQEKIESLEQDVKKTEKTSCSEEYGVSPSSFAQMALQGMTEKVLNVGNMGQLTSGSEDSTPVVLKNISLPVIKLTRIEDDISLQVHNTNSERNCRNQQMTFKGKHNSKHHKRCAKSKKPHCCSKCGKQFSFKSSLNRHSRIHTEEKPYCCSECGKQFSFKSDFQRHITIHTGKKRHCCTECGKRFTDRRSLHHHSSIHTGEKPYCCSECGKRFIDRRSLQTHTRAHTGEKPYSCSKCGKRFALKESLPIHARIHTGERPFCCSECGQQFICKRALQKHRRTEGHTKGRSHTE</sequence>
<evidence type="ECO:0000256" key="2">
    <source>
        <dbReference type="ARBA" id="ARBA00006991"/>
    </source>
</evidence>
<comment type="similarity">
    <text evidence="2">Belongs to the krueppel C2H2-type zinc-finger protein family.</text>
</comment>
<evidence type="ECO:0000256" key="11">
    <source>
        <dbReference type="PROSITE-ProRule" id="PRU00042"/>
    </source>
</evidence>
<reference evidence="14" key="1">
    <citation type="submission" date="2021-06" db="EMBL/GenBank/DDBJ databases">
        <authorList>
            <consortium name="Wellcome Sanger Institute Data Sharing"/>
        </authorList>
    </citation>
    <scope>NUCLEOTIDE SEQUENCE [LARGE SCALE GENOMIC DNA]</scope>
</reference>
<dbReference type="FunFam" id="3.30.160.60:FF:002063">
    <property type="entry name" value="RB associated KRAB zinc finger"/>
    <property type="match status" value="1"/>
</dbReference>
<proteinExistence type="inferred from homology"/>
<evidence type="ECO:0000256" key="1">
    <source>
        <dbReference type="ARBA" id="ARBA00004123"/>
    </source>
</evidence>
<gene>
    <name evidence="14" type="primary">LOC114664639</name>
</gene>
<keyword evidence="4" id="KW-0677">Repeat</keyword>
<evidence type="ECO:0000313" key="14">
    <source>
        <dbReference type="Ensembl" id="ENSECRP00000005100.1"/>
    </source>
</evidence>
<feature type="region of interest" description="Disordered" evidence="12">
    <location>
        <begin position="61"/>
        <end position="80"/>
    </location>
</feature>
<dbReference type="Ensembl" id="ENSECRT00000005183.1">
    <property type="protein sequence ID" value="ENSECRP00000005100.1"/>
    <property type="gene ID" value="ENSECRG00000003448.1"/>
</dbReference>
<keyword evidence="9" id="KW-0804">Transcription</keyword>
<keyword evidence="5 11" id="KW-0863">Zinc-finger</keyword>
<dbReference type="InterPro" id="IPR036236">
    <property type="entry name" value="Znf_C2H2_sf"/>
</dbReference>
<dbReference type="Pfam" id="PF00096">
    <property type="entry name" value="zf-C2H2"/>
    <property type="match status" value="4"/>
</dbReference>
<dbReference type="PANTHER" id="PTHR24404:SF114">
    <property type="entry name" value="KLUMPFUSS, ISOFORM B-RELATED"/>
    <property type="match status" value="1"/>
</dbReference>
<dbReference type="FunFam" id="3.30.160.60:FF:002716">
    <property type="entry name" value="Zinc finger protein 212"/>
    <property type="match status" value="1"/>
</dbReference>
<evidence type="ECO:0000256" key="10">
    <source>
        <dbReference type="ARBA" id="ARBA00023242"/>
    </source>
</evidence>
<dbReference type="PANTHER" id="PTHR24404">
    <property type="entry name" value="ZINC FINGER PROTEIN"/>
    <property type="match status" value="1"/>
</dbReference>
<keyword evidence="10" id="KW-0539">Nucleus</keyword>
<feature type="domain" description="C2H2-type" evidence="13">
    <location>
        <begin position="323"/>
        <end position="350"/>
    </location>
</feature>
<dbReference type="SUPFAM" id="SSF57667">
    <property type="entry name" value="beta-beta-alpha zinc fingers"/>
    <property type="match status" value="4"/>
</dbReference>
<feature type="domain" description="C2H2-type" evidence="13">
    <location>
        <begin position="351"/>
        <end position="378"/>
    </location>
</feature>
<dbReference type="GO" id="GO:0000978">
    <property type="term" value="F:RNA polymerase II cis-regulatory region sequence-specific DNA binding"/>
    <property type="evidence" value="ECO:0007669"/>
    <property type="project" value="TreeGrafter"/>
</dbReference>
<feature type="domain" description="C2H2-type" evidence="13">
    <location>
        <begin position="379"/>
        <end position="408"/>
    </location>
</feature>
<dbReference type="PROSITE" id="PS50157">
    <property type="entry name" value="ZINC_FINGER_C2H2_2"/>
    <property type="match status" value="6"/>
</dbReference>
<dbReference type="PROSITE" id="PS00028">
    <property type="entry name" value="ZINC_FINGER_C2H2_1"/>
    <property type="match status" value="6"/>
</dbReference>
<protein>
    <submittedName>
        <fullName evidence="14">Gastrula zinc finger protein XlCGF26.1-like</fullName>
    </submittedName>
</protein>
<feature type="domain" description="C2H2-type" evidence="13">
    <location>
        <begin position="267"/>
        <end position="294"/>
    </location>
</feature>
<keyword evidence="7" id="KW-0805">Transcription regulation</keyword>
<dbReference type="GO" id="GO:0005634">
    <property type="term" value="C:nucleus"/>
    <property type="evidence" value="ECO:0007669"/>
    <property type="project" value="UniProtKB-SubCell"/>
</dbReference>
<evidence type="ECO:0000256" key="5">
    <source>
        <dbReference type="ARBA" id="ARBA00022771"/>
    </source>
</evidence>
<evidence type="ECO:0000256" key="4">
    <source>
        <dbReference type="ARBA" id="ARBA00022737"/>
    </source>
</evidence>
<keyword evidence="3" id="KW-0479">Metal-binding</keyword>
<evidence type="ECO:0000313" key="15">
    <source>
        <dbReference type="Proteomes" id="UP000694620"/>
    </source>
</evidence>
<feature type="domain" description="C2H2-type" evidence="13">
    <location>
        <begin position="295"/>
        <end position="322"/>
    </location>
</feature>
<comment type="subcellular location">
    <subcellularLocation>
        <location evidence="1">Nucleus</location>
    </subcellularLocation>
</comment>
<accession>A0A8C4RQ59</accession>
<evidence type="ECO:0000256" key="3">
    <source>
        <dbReference type="ARBA" id="ARBA00022723"/>
    </source>
</evidence>
<dbReference type="AlphaFoldDB" id="A0A8C4RQ59"/>
<reference evidence="14" key="2">
    <citation type="submission" date="2025-08" db="UniProtKB">
        <authorList>
            <consortium name="Ensembl"/>
        </authorList>
    </citation>
    <scope>IDENTIFICATION</scope>
</reference>
<reference evidence="14" key="3">
    <citation type="submission" date="2025-09" db="UniProtKB">
        <authorList>
            <consortium name="Ensembl"/>
        </authorList>
    </citation>
    <scope>IDENTIFICATION</scope>
</reference>